<evidence type="ECO:0000256" key="2">
    <source>
        <dbReference type="ARBA" id="ARBA00004123"/>
    </source>
</evidence>
<organism evidence="16 17">
    <name type="scientific">Trypanosoma theileri</name>
    <dbReference type="NCBI Taxonomy" id="67003"/>
    <lineage>
        <taxon>Eukaryota</taxon>
        <taxon>Discoba</taxon>
        <taxon>Euglenozoa</taxon>
        <taxon>Kinetoplastea</taxon>
        <taxon>Metakinetoplastina</taxon>
        <taxon>Trypanosomatida</taxon>
        <taxon>Trypanosomatidae</taxon>
        <taxon>Trypanosoma</taxon>
    </lineage>
</organism>
<dbReference type="InterPro" id="IPR041241">
    <property type="entry name" value="DB_JBP1"/>
</dbReference>
<evidence type="ECO:0000256" key="7">
    <source>
        <dbReference type="ARBA" id="ARBA00023002"/>
    </source>
</evidence>
<dbReference type="EC" id="1.14.11.6" evidence="4"/>
<dbReference type="Gene3D" id="1.20.120.1440">
    <property type="entry name" value="JBP1, DNA-binding domain"/>
    <property type="match status" value="1"/>
</dbReference>
<dbReference type="EMBL" id="NBCO01000046">
    <property type="protein sequence ID" value="ORC84342.1"/>
    <property type="molecule type" value="Genomic_DNA"/>
</dbReference>
<dbReference type="GO" id="GO:0003677">
    <property type="term" value="F:DNA binding"/>
    <property type="evidence" value="ECO:0007669"/>
    <property type="project" value="UniProtKB-KW"/>
</dbReference>
<keyword evidence="17" id="KW-1185">Reference proteome</keyword>
<evidence type="ECO:0000256" key="12">
    <source>
        <dbReference type="ARBA" id="ARBA00025901"/>
    </source>
</evidence>
<accession>A0A1X0NHV5</accession>
<evidence type="ECO:0000256" key="5">
    <source>
        <dbReference type="ARBA" id="ARBA00022723"/>
    </source>
</evidence>
<keyword evidence="9" id="KW-0238">DNA-binding</keyword>
<comment type="similarity">
    <text evidence="3">Belongs to the TET family. JBP1 subfamily.</text>
</comment>
<evidence type="ECO:0000256" key="9">
    <source>
        <dbReference type="ARBA" id="ARBA00023125"/>
    </source>
</evidence>
<dbReference type="Pfam" id="PF12851">
    <property type="entry name" value="Tet_JBP"/>
    <property type="match status" value="1"/>
</dbReference>
<evidence type="ECO:0000256" key="3">
    <source>
        <dbReference type="ARBA" id="ARBA00005618"/>
    </source>
</evidence>
<dbReference type="Pfam" id="PF18526">
    <property type="entry name" value="DB_JBP1"/>
    <property type="match status" value="1"/>
</dbReference>
<dbReference type="GO" id="GO:0005634">
    <property type="term" value="C:nucleus"/>
    <property type="evidence" value="ECO:0007669"/>
    <property type="project" value="UniProtKB-SubCell"/>
</dbReference>
<comment type="caution">
    <text evidence="16">The sequence shown here is derived from an EMBL/GenBank/DDBJ whole genome shotgun (WGS) entry which is preliminary data.</text>
</comment>
<keyword evidence="7" id="KW-0560">Oxidoreductase</keyword>
<protein>
    <recommendedName>
        <fullName evidence="4">thymine dioxygenase</fullName>
        <ecNumber evidence="4">1.14.11.6</ecNumber>
    </recommendedName>
</protein>
<dbReference type="InterPro" id="IPR024779">
    <property type="entry name" value="2OGFeDO_JBP1/TET_oxygenase_dom"/>
</dbReference>
<dbReference type="Proteomes" id="UP000192257">
    <property type="component" value="Unassembled WGS sequence"/>
</dbReference>
<dbReference type="GO" id="GO:0050341">
    <property type="term" value="F:thymine dioxygenase activity"/>
    <property type="evidence" value="ECO:0007669"/>
    <property type="project" value="UniProtKB-EC"/>
</dbReference>
<name>A0A1X0NHV5_9TRYP</name>
<gene>
    <name evidence="16" type="ORF">TM35_000461610</name>
</gene>
<evidence type="ECO:0000259" key="14">
    <source>
        <dbReference type="Pfam" id="PF12851"/>
    </source>
</evidence>
<sequence>MPKPIKRAPDAAENAFMGKLKKEHLEGINFSSRSIPRTAEEIEKAYAEAVKKHPFHDNADHTVDFYGASVFRDSKGKVCGVLLPGALPAFAASMAANVLRPAASKTSLRSNMYGGQSPLSGIAGYFDYRGSPVELKCRKTSFTCEHIQSWPDVFPMIDYISAVYKAIFPKQWAAQNDAIPDVVRIHGSPFSTLTINQRFRTASHTDAGDFDMGYGLLAVLEGNFKGLSLALDDFGVCFRMQPRDVLLFNTHFFHSNTEPEINNPNDNWDRLTCVFYYRAALGEPGCVAEYARRLAHAKEIGASPPPVVDTIVQKDNGDNFNKPAPVFSSSLSPFNGAAGICCLRKCASKLLRLHELLLGKPELEILLFGEPLFTNDGLPHRPMEQLIPVHPPVVIKTPNIGWCSDTSTLLKLAKEKQYLFEEKNLENEVGPELMKIWMRSRNLWLNLVKIDWDRLLQNNPDRTNFTWNNTSAMNTAFFDLCEVAKQVMLGLLNKEAPSKEEELSFWVLFAAHLNYACVHENGMPCEAISMRKLNVKLKDFHFGGTRYLKDMPPEEQQRRLERRRQIEEARRNGVSAREKQVSGWLQNDSFDYQQEDRILNFKKNGWISPEENVRNLKLKPCEETTKATGLTEHINLLVVLPRPAPPGRCAKPKKPSMTLEEVKRLMMNPAAQRLLAGECRNVLPASPLTFNDVTITFIFDGDEIGDSHFDFIILQHVIAAIESDEEAELRVNYWASHAKHCIFLIETDLLDRRHYVLQNEVRVKYQEVAENCFSTLHAAAYSTESIHLRRTPFFTDLNKGNNVEMRYKFKGSPLNTVAFLLSSK</sequence>
<evidence type="ECO:0000256" key="8">
    <source>
        <dbReference type="ARBA" id="ARBA00023004"/>
    </source>
</evidence>
<evidence type="ECO:0000313" key="16">
    <source>
        <dbReference type="EMBL" id="ORC84342.1"/>
    </source>
</evidence>
<evidence type="ECO:0000256" key="1">
    <source>
        <dbReference type="ARBA" id="ARBA00001954"/>
    </source>
</evidence>
<keyword evidence="10" id="KW-0539">Nucleus</keyword>
<dbReference type="InterPro" id="IPR043111">
    <property type="entry name" value="DB_JBP1_sf"/>
</dbReference>
<evidence type="ECO:0000256" key="13">
    <source>
        <dbReference type="ARBA" id="ARBA00048837"/>
    </source>
</evidence>
<dbReference type="AlphaFoldDB" id="A0A1X0NHV5"/>
<reference evidence="16 17" key="1">
    <citation type="submission" date="2017-03" db="EMBL/GenBank/DDBJ databases">
        <title>An alternative strategy for trypanosome survival in the mammalian bloodstream revealed through genome and transcriptome analysis of the ubiquitous bovine parasite Trypanosoma (Megatrypanum) theileri.</title>
        <authorList>
            <person name="Kelly S."/>
            <person name="Ivens A."/>
            <person name="Mott A."/>
            <person name="O'Neill E."/>
            <person name="Emms D."/>
            <person name="Macleod O."/>
            <person name="Voorheis P."/>
            <person name="Matthews J."/>
            <person name="Matthews K."/>
            <person name="Carrington M."/>
        </authorList>
    </citation>
    <scope>NUCLEOTIDE SEQUENCE [LARGE SCALE GENOMIC DNA]</scope>
    <source>
        <strain evidence="16">Edinburgh</strain>
    </source>
</reference>
<comment type="cofactor">
    <cofactor evidence="1">
        <name>Fe(2+)</name>
        <dbReference type="ChEBI" id="CHEBI:29033"/>
    </cofactor>
</comment>
<evidence type="ECO:0000256" key="11">
    <source>
        <dbReference type="ARBA" id="ARBA00025171"/>
    </source>
</evidence>
<proteinExistence type="inferred from homology"/>
<dbReference type="OrthoDB" id="275889at2759"/>
<evidence type="ECO:0000256" key="4">
    <source>
        <dbReference type="ARBA" id="ARBA00012263"/>
    </source>
</evidence>
<keyword evidence="6" id="KW-0223">Dioxygenase</keyword>
<comment type="function">
    <text evidence="11">Dioxygenase that catalyzes the first step of DNA base J (beta-d-glucosyl-HOMedU) biosynthesis by converting thymine to 5-hydroxymethyluracil (HOMedU). DNA base J is a hypermodified thymidine residue found in the genome of kinetoplastid parasites, which is localized primarily to repetitive DNA, namely the telomeres, and is implicated in the regulation of antigenic variation. Also specifically binds to base J-containing DNA (J-DNA). Involved in propagation and maintenance of DNA base J synthesis initiated by JBP2 by specifically binding already synthesized DNA base J and propagating J synthesis. Thymine dioxygenase activity and J-DNA-binding are independent functions.</text>
</comment>
<comment type="catalytic activity">
    <reaction evidence="13">
        <text>thymine + 2-oxoglutarate + O2 = 5-hydroxymethyluracil + succinate + CO2</text>
        <dbReference type="Rhea" id="RHEA:10316"/>
        <dbReference type="ChEBI" id="CHEBI:15379"/>
        <dbReference type="ChEBI" id="CHEBI:16526"/>
        <dbReference type="ChEBI" id="CHEBI:16810"/>
        <dbReference type="ChEBI" id="CHEBI:16964"/>
        <dbReference type="ChEBI" id="CHEBI:17821"/>
        <dbReference type="ChEBI" id="CHEBI:30031"/>
        <dbReference type="EC" id="1.14.11.6"/>
    </reaction>
</comment>
<dbReference type="RefSeq" id="XP_028878408.1">
    <property type="nucleotide sequence ID" value="XM_029030340.1"/>
</dbReference>
<keyword evidence="5" id="KW-0479">Metal-binding</keyword>
<feature type="domain" description="Thymine dioxygenase JBP1 DNA-binding" evidence="15">
    <location>
        <begin position="411"/>
        <end position="573"/>
    </location>
</feature>
<evidence type="ECO:0000256" key="10">
    <source>
        <dbReference type="ARBA" id="ARBA00023242"/>
    </source>
</evidence>
<comment type="subunit">
    <text evidence="12">Monomer. Binds to DNA as a monomer.</text>
</comment>
<evidence type="ECO:0000313" key="17">
    <source>
        <dbReference type="Proteomes" id="UP000192257"/>
    </source>
</evidence>
<keyword evidence="8" id="KW-0408">Iron</keyword>
<dbReference type="VEuPathDB" id="TriTrypDB:TM35_000461610"/>
<dbReference type="GO" id="GO:0046872">
    <property type="term" value="F:metal ion binding"/>
    <property type="evidence" value="ECO:0007669"/>
    <property type="project" value="UniProtKB-KW"/>
</dbReference>
<evidence type="ECO:0000256" key="6">
    <source>
        <dbReference type="ARBA" id="ARBA00022964"/>
    </source>
</evidence>
<dbReference type="GeneID" id="39990120"/>
<dbReference type="GO" id="GO:0070580">
    <property type="term" value="P:base J metabolic process"/>
    <property type="evidence" value="ECO:0007669"/>
    <property type="project" value="UniProtKB-ARBA"/>
</dbReference>
<feature type="domain" description="2OGFeDO JBP1/TET oxygenase" evidence="14">
    <location>
        <begin position="122"/>
        <end position="278"/>
    </location>
</feature>
<comment type="subcellular location">
    <subcellularLocation>
        <location evidence="2">Nucleus</location>
    </subcellularLocation>
</comment>
<evidence type="ECO:0000259" key="15">
    <source>
        <dbReference type="Pfam" id="PF18526"/>
    </source>
</evidence>